<dbReference type="InterPro" id="IPR005471">
    <property type="entry name" value="Tscrpt_reg_IclR_N"/>
</dbReference>
<dbReference type="SUPFAM" id="SSF46785">
    <property type="entry name" value="Winged helix' DNA-binding domain"/>
    <property type="match status" value="1"/>
</dbReference>
<organism evidence="12 13">
    <name type="scientific">Citricoccus nitrophenolicus</name>
    <dbReference type="NCBI Taxonomy" id="863575"/>
    <lineage>
        <taxon>Bacteria</taxon>
        <taxon>Bacillati</taxon>
        <taxon>Actinomycetota</taxon>
        <taxon>Actinomycetes</taxon>
        <taxon>Micrococcales</taxon>
        <taxon>Micrococcaceae</taxon>
        <taxon>Citricoccus</taxon>
    </lineage>
</organism>
<dbReference type="InterPro" id="IPR011006">
    <property type="entry name" value="CheY-like_superfamily"/>
</dbReference>
<dbReference type="InterPro" id="IPR036388">
    <property type="entry name" value="WH-like_DNA-bd_sf"/>
</dbReference>
<dbReference type="PIRSF" id="PIRSF006171">
    <property type="entry name" value="RR_citrat_malat"/>
    <property type="match status" value="1"/>
</dbReference>
<evidence type="ECO:0000256" key="9">
    <source>
        <dbReference type="PIRNR" id="PIRNR006171"/>
    </source>
</evidence>
<evidence type="ECO:0000256" key="5">
    <source>
        <dbReference type="ARBA" id="ARBA00023015"/>
    </source>
</evidence>
<dbReference type="PANTHER" id="PTHR45526">
    <property type="entry name" value="TRANSCRIPTIONAL REGULATORY PROTEIN DPIA"/>
    <property type="match status" value="1"/>
</dbReference>
<dbReference type="RefSeq" id="WP_347920753.1">
    <property type="nucleotide sequence ID" value="NZ_JBDXMX010000004.1"/>
</dbReference>
<evidence type="ECO:0000256" key="1">
    <source>
        <dbReference type="ARBA" id="ARBA00004496"/>
    </source>
</evidence>
<feature type="modified residue" description="4-aspartylphosphate" evidence="10">
    <location>
        <position position="60"/>
    </location>
</feature>
<evidence type="ECO:0000256" key="6">
    <source>
        <dbReference type="ARBA" id="ARBA00023125"/>
    </source>
</evidence>
<evidence type="ECO:0000313" key="12">
    <source>
        <dbReference type="EMBL" id="MEO9248137.1"/>
    </source>
</evidence>
<evidence type="ECO:0000313" key="13">
    <source>
        <dbReference type="Proteomes" id="UP001484097"/>
    </source>
</evidence>
<dbReference type="InterPro" id="IPR024187">
    <property type="entry name" value="Sig_transdc_resp-reg_cit/mal"/>
</dbReference>
<evidence type="ECO:0000256" key="7">
    <source>
        <dbReference type="ARBA" id="ARBA00023159"/>
    </source>
</evidence>
<sequence length="223" mass="23961">MTPENTDLTVLVVDDDFRVASMHAGYVDAVPGFTALPPVHDARLVARTVADSRPDLVLLDLYLPHVSGLDLLSVLDVDAFVLSASGEGESVRTALRRGALSYLVKPFAEKALADRLRAYARYRRLLAGGTHDQVAIDRARRVLLVEAEQAPAAAASTTEQSVLEAVNAATEDLTVVEVAEAVGISRATAQRYLSHLAQAGQIHLGLRYGARGRPEHRYGPLSS</sequence>
<evidence type="ECO:0000256" key="3">
    <source>
        <dbReference type="ARBA" id="ARBA00022553"/>
    </source>
</evidence>
<proteinExistence type="predicted"/>
<comment type="subcellular location">
    <subcellularLocation>
        <location evidence="1 9">Cytoplasm</location>
    </subcellularLocation>
</comment>
<keyword evidence="13" id="KW-1185">Reference proteome</keyword>
<evidence type="ECO:0000256" key="8">
    <source>
        <dbReference type="ARBA" id="ARBA00023163"/>
    </source>
</evidence>
<keyword evidence="4 9" id="KW-0902">Two-component regulatory system</keyword>
<keyword evidence="8 9" id="KW-0804">Transcription</keyword>
<feature type="domain" description="Response regulatory" evidence="11">
    <location>
        <begin position="9"/>
        <end position="120"/>
    </location>
</feature>
<dbReference type="InterPro" id="IPR001789">
    <property type="entry name" value="Sig_transdc_resp-reg_receiver"/>
</dbReference>
<keyword evidence="2 9" id="KW-0963">Cytoplasm</keyword>
<comment type="caution">
    <text evidence="12">The sequence shown here is derived from an EMBL/GenBank/DDBJ whole genome shotgun (WGS) entry which is preliminary data.</text>
</comment>
<protein>
    <recommendedName>
        <fullName evidence="9">Transcriptional regulatory protein</fullName>
    </recommendedName>
</protein>
<dbReference type="Pfam" id="PF00072">
    <property type="entry name" value="Response_reg"/>
    <property type="match status" value="1"/>
</dbReference>
<dbReference type="InterPro" id="IPR036390">
    <property type="entry name" value="WH_DNA-bd_sf"/>
</dbReference>
<evidence type="ECO:0000256" key="10">
    <source>
        <dbReference type="PROSITE-ProRule" id="PRU00169"/>
    </source>
</evidence>
<dbReference type="Pfam" id="PF09339">
    <property type="entry name" value="HTH_IclR"/>
    <property type="match status" value="1"/>
</dbReference>
<keyword evidence="5 9" id="KW-0805">Transcription regulation</keyword>
<evidence type="ECO:0000256" key="2">
    <source>
        <dbReference type="ARBA" id="ARBA00022490"/>
    </source>
</evidence>
<keyword evidence="3 10" id="KW-0597">Phosphoprotein</keyword>
<dbReference type="PROSITE" id="PS50110">
    <property type="entry name" value="RESPONSE_REGULATORY"/>
    <property type="match status" value="1"/>
</dbReference>
<dbReference type="SUPFAM" id="SSF52172">
    <property type="entry name" value="CheY-like"/>
    <property type="match status" value="1"/>
</dbReference>
<dbReference type="Proteomes" id="UP001484097">
    <property type="component" value="Unassembled WGS sequence"/>
</dbReference>
<keyword evidence="6 9" id="KW-0238">DNA-binding</keyword>
<gene>
    <name evidence="12" type="ORF">ABDK96_10630</name>
</gene>
<dbReference type="EMBL" id="JBDXMX010000004">
    <property type="protein sequence ID" value="MEO9248137.1"/>
    <property type="molecule type" value="Genomic_DNA"/>
</dbReference>
<accession>A0ABV0IIY8</accession>
<reference evidence="12 13" key="1">
    <citation type="submission" date="2024-05" db="EMBL/GenBank/DDBJ databases">
        <authorList>
            <person name="Yi C."/>
        </authorList>
    </citation>
    <scope>NUCLEOTIDE SEQUENCE [LARGE SCALE GENOMIC DNA]</scope>
    <source>
        <strain evidence="12 13">XS13</strain>
    </source>
</reference>
<keyword evidence="7 9" id="KW-0010">Activator</keyword>
<evidence type="ECO:0000259" key="11">
    <source>
        <dbReference type="PROSITE" id="PS50110"/>
    </source>
</evidence>
<name>A0ABV0IIY8_9MICC</name>
<dbReference type="Gene3D" id="3.40.50.2300">
    <property type="match status" value="1"/>
</dbReference>
<dbReference type="PANTHER" id="PTHR45526:SF1">
    <property type="entry name" value="TRANSCRIPTIONAL REGULATORY PROTEIN DCUR-RELATED"/>
    <property type="match status" value="1"/>
</dbReference>
<evidence type="ECO:0000256" key="4">
    <source>
        <dbReference type="ARBA" id="ARBA00023012"/>
    </source>
</evidence>
<dbReference type="InterPro" id="IPR051271">
    <property type="entry name" value="2C-system_Tx_regulators"/>
</dbReference>
<dbReference type="Gene3D" id="1.10.10.10">
    <property type="entry name" value="Winged helix-like DNA-binding domain superfamily/Winged helix DNA-binding domain"/>
    <property type="match status" value="1"/>
</dbReference>
<dbReference type="SMART" id="SM00448">
    <property type="entry name" value="REC"/>
    <property type="match status" value="1"/>
</dbReference>